<keyword evidence="2" id="KW-0067">ATP-binding</keyword>
<protein>
    <recommendedName>
        <fullName evidence="3">SF3 helicase domain-containing protein</fullName>
    </recommendedName>
</protein>
<dbReference type="Pfam" id="PF19263">
    <property type="entry name" value="DUF5906"/>
    <property type="match status" value="1"/>
</dbReference>
<gene>
    <name evidence="4" type="ORF">JKP88DRAFT_272693</name>
</gene>
<dbReference type="InterPro" id="IPR027417">
    <property type="entry name" value="P-loop_NTPase"/>
</dbReference>
<feature type="domain" description="SF3 helicase" evidence="3">
    <location>
        <begin position="310"/>
        <end position="479"/>
    </location>
</feature>
<dbReference type="InterPro" id="IPR045455">
    <property type="entry name" value="NrS-1_pol-like_helicase"/>
</dbReference>
<dbReference type="InterPro" id="IPR014015">
    <property type="entry name" value="Helicase_SF3_DNA-vir"/>
</dbReference>
<evidence type="ECO:0000256" key="2">
    <source>
        <dbReference type="ARBA" id="ARBA00022840"/>
    </source>
</evidence>
<keyword evidence="1" id="KW-0547">Nucleotide-binding</keyword>
<evidence type="ECO:0000313" key="4">
    <source>
        <dbReference type="EMBL" id="KAG5186457.1"/>
    </source>
</evidence>
<proteinExistence type="predicted"/>
<reference evidence="4" key="1">
    <citation type="submission" date="2021-02" db="EMBL/GenBank/DDBJ databases">
        <title>First Annotated Genome of the Yellow-green Alga Tribonema minus.</title>
        <authorList>
            <person name="Mahan K.M."/>
        </authorList>
    </citation>
    <scope>NUCLEOTIDE SEQUENCE</scope>
    <source>
        <strain evidence="4">UTEX B ZZ1240</strain>
    </source>
</reference>
<dbReference type="EMBL" id="JAFCMP010000112">
    <property type="protein sequence ID" value="KAG5186457.1"/>
    <property type="molecule type" value="Genomic_DNA"/>
</dbReference>
<dbReference type="SUPFAM" id="SSF52540">
    <property type="entry name" value="P-loop containing nucleoside triphosphate hydrolases"/>
    <property type="match status" value="1"/>
</dbReference>
<dbReference type="OrthoDB" id="2131500at2759"/>
<organism evidence="4 5">
    <name type="scientific">Tribonema minus</name>
    <dbReference type="NCBI Taxonomy" id="303371"/>
    <lineage>
        <taxon>Eukaryota</taxon>
        <taxon>Sar</taxon>
        <taxon>Stramenopiles</taxon>
        <taxon>Ochrophyta</taxon>
        <taxon>PX clade</taxon>
        <taxon>Xanthophyceae</taxon>
        <taxon>Tribonematales</taxon>
        <taxon>Tribonemataceae</taxon>
        <taxon>Tribonema</taxon>
    </lineage>
</organism>
<dbReference type="Gene3D" id="3.40.50.300">
    <property type="entry name" value="P-loop containing nucleotide triphosphate hydrolases"/>
    <property type="match status" value="1"/>
</dbReference>
<evidence type="ECO:0000313" key="5">
    <source>
        <dbReference type="Proteomes" id="UP000664859"/>
    </source>
</evidence>
<keyword evidence="5" id="KW-1185">Reference proteome</keyword>
<name>A0A835Z699_9STRA</name>
<dbReference type="Proteomes" id="UP000664859">
    <property type="component" value="Unassembled WGS sequence"/>
</dbReference>
<dbReference type="PROSITE" id="PS51206">
    <property type="entry name" value="SF3_HELICASE_1"/>
    <property type="match status" value="1"/>
</dbReference>
<accession>A0A835Z699</accession>
<evidence type="ECO:0000256" key="1">
    <source>
        <dbReference type="ARBA" id="ARBA00022741"/>
    </source>
</evidence>
<evidence type="ECO:0000259" key="3">
    <source>
        <dbReference type="PROSITE" id="PS51206"/>
    </source>
</evidence>
<dbReference type="GO" id="GO:0005524">
    <property type="term" value="F:ATP binding"/>
    <property type="evidence" value="ECO:0007669"/>
    <property type="project" value="UniProtKB-KW"/>
</dbReference>
<sequence>MEYFDSAEADDGDEDMAMPVQDLSGQIAAMEQTWICNVTSDPISMLQRIYDWGTGGYDVESATRTYEEAAQQVTQLYAMVQLHEDVQLKPRVTRLIRSVQESYHTLIGVSGWCNIEQMPSMAADDMIIRFTSNGIEKDSDVQLVYRFILSWCNKFQFRHKCDVVYKEIIINGRRTRAWVPASKFLGTTETPRMKDLISFICTKKRNDEMHNKLINVPASKLTEKLEMCRETEFPMLKTTRAWISFKDGIYNAYNDIFLTYDDPEIQFPVDMAVCTYKPINFAPAYIRPPGGIIPKGVPLHPMCLSTPMFDAIMNDQELCGITKFWLMAMLGRCLFWSDVLDSWQVVLYIKGIAGTGKSTLVNLISQIYENDDVFVIPNNTEGTFGLQGLTPRKLLWVVPETKEDFNLDQAQFQSLVSHEKLALPRKHQGQFEGYIMAQGMMAGNLTPQRWNDNAASIQRRIFMINFSKQLGKTKTDLLQCMQAEELPAIIRKIVNCYLRAVDIVGDQDIWKCGLLSKHIMDQHTTLGESANPLKRFFKISGILDKKLHTIGATEFNWCPLSVFWDRYKNWRKESDDGKSSACNADVYTAIFADEGVSVEDARFKWGTEEFKDGKVVIGVVPHDGKSNMVVVEGEDNPFIQPRTDDTDPLKITQAMYDRRT</sequence>
<dbReference type="AlphaFoldDB" id="A0A835Z699"/>
<comment type="caution">
    <text evidence="4">The sequence shown here is derived from an EMBL/GenBank/DDBJ whole genome shotgun (WGS) entry which is preliminary data.</text>
</comment>